<name>A0ACC2QK82_9NEOP</name>
<proteinExistence type="predicted"/>
<dbReference type="EMBL" id="CM056779">
    <property type="protein sequence ID" value="KAJ8719369.1"/>
    <property type="molecule type" value="Genomic_DNA"/>
</dbReference>
<protein>
    <submittedName>
        <fullName evidence="1">Uncharacterized protein</fullName>
    </submittedName>
</protein>
<gene>
    <name evidence="1" type="ORF">PYW08_011544</name>
</gene>
<comment type="caution">
    <text evidence="1">The sequence shown here is derived from an EMBL/GenBank/DDBJ whole genome shotgun (WGS) entry which is preliminary data.</text>
</comment>
<reference evidence="1" key="1">
    <citation type="submission" date="2023-03" db="EMBL/GenBank/DDBJ databases">
        <title>Chromosome-level genomes of two armyworms, Mythimna separata and Mythimna loreyi, provide insights into the biosynthesis and reception of sex pheromones.</title>
        <authorList>
            <person name="Zhao H."/>
        </authorList>
    </citation>
    <scope>NUCLEOTIDE SEQUENCE</scope>
    <source>
        <strain evidence="1">BeijingLab</strain>
    </source>
</reference>
<sequence length="223" mass="25635">MTAGVRHNVSFETNNIVLIALVAILYSLFKMATVWRSQCAFARLFAGKTGQILNNATDLGTKLGPGSQSAILAKKYSNYAHSPFVTKIKEQYDYEIVKNPPEWGYVQRLLPFDTIPAVTPKDSYPSGWVPPKEEAKTLPFFLCRTRNHEIPIYLQITYRGIRKITKIKRIEGDIWLLNDEIKSYLKEKNNRYVETRVQEVGRFIEVKGDYVNQLVDWAHSKGF</sequence>
<dbReference type="Proteomes" id="UP001231649">
    <property type="component" value="Chromosome 3"/>
</dbReference>
<evidence type="ECO:0000313" key="1">
    <source>
        <dbReference type="EMBL" id="KAJ8719369.1"/>
    </source>
</evidence>
<accession>A0ACC2QK82</accession>
<keyword evidence="2" id="KW-1185">Reference proteome</keyword>
<evidence type="ECO:0000313" key="2">
    <source>
        <dbReference type="Proteomes" id="UP001231649"/>
    </source>
</evidence>
<organism evidence="1 2">
    <name type="scientific">Mythimna loreyi</name>
    <dbReference type="NCBI Taxonomy" id="667449"/>
    <lineage>
        <taxon>Eukaryota</taxon>
        <taxon>Metazoa</taxon>
        <taxon>Ecdysozoa</taxon>
        <taxon>Arthropoda</taxon>
        <taxon>Hexapoda</taxon>
        <taxon>Insecta</taxon>
        <taxon>Pterygota</taxon>
        <taxon>Neoptera</taxon>
        <taxon>Endopterygota</taxon>
        <taxon>Lepidoptera</taxon>
        <taxon>Glossata</taxon>
        <taxon>Ditrysia</taxon>
        <taxon>Noctuoidea</taxon>
        <taxon>Noctuidae</taxon>
        <taxon>Noctuinae</taxon>
        <taxon>Hadenini</taxon>
        <taxon>Mythimna</taxon>
    </lineage>
</organism>